<feature type="domain" description="PAC" evidence="2">
    <location>
        <begin position="80"/>
        <end position="136"/>
    </location>
</feature>
<proteinExistence type="predicted"/>
<evidence type="ECO:0000313" key="6">
    <source>
        <dbReference type="Proteomes" id="UP000199139"/>
    </source>
</evidence>
<dbReference type="SUPFAM" id="SSF55785">
    <property type="entry name" value="PYP-like sensor domain (PAS domain)"/>
    <property type="match status" value="1"/>
</dbReference>
<name>A0A1I6TUB0_9BACI</name>
<dbReference type="InterPro" id="IPR000700">
    <property type="entry name" value="PAS-assoc_C"/>
</dbReference>
<gene>
    <name evidence="4" type="primary">pfyP</name>
    <name evidence="4" type="ORF">HMI01_24130</name>
    <name evidence="5" type="ORF">SAMN05421668_11810</name>
</gene>
<dbReference type="Proteomes" id="UP000199139">
    <property type="component" value="Unassembled WGS sequence"/>
</dbReference>
<dbReference type="SMART" id="SM00091">
    <property type="entry name" value="PAS"/>
    <property type="match status" value="1"/>
</dbReference>
<dbReference type="CDD" id="cd07041">
    <property type="entry name" value="STAS_RsbR_RsbS_like"/>
    <property type="match status" value="1"/>
</dbReference>
<feature type="domain" description="PAS" evidence="1">
    <location>
        <begin position="6"/>
        <end position="79"/>
    </location>
</feature>
<evidence type="ECO:0000259" key="3">
    <source>
        <dbReference type="PROSITE" id="PS50801"/>
    </source>
</evidence>
<dbReference type="Pfam" id="PF01740">
    <property type="entry name" value="STAS"/>
    <property type="match status" value="1"/>
</dbReference>
<evidence type="ECO:0000313" key="7">
    <source>
        <dbReference type="Proteomes" id="UP000321773"/>
    </source>
</evidence>
<dbReference type="InterPro" id="IPR002645">
    <property type="entry name" value="STAS_dom"/>
</dbReference>
<dbReference type="Pfam" id="PF13426">
    <property type="entry name" value="PAS_9"/>
    <property type="match status" value="1"/>
</dbReference>
<dbReference type="InterPro" id="IPR051932">
    <property type="entry name" value="Bact_StressResp_Reg"/>
</dbReference>
<dbReference type="AlphaFoldDB" id="A0A1I6TUB0"/>
<dbReference type="PROSITE" id="PS50112">
    <property type="entry name" value="PAS"/>
    <property type="match status" value="1"/>
</dbReference>
<organism evidence="5 6">
    <name type="scientific">Halolactibacillus miurensis</name>
    <dbReference type="NCBI Taxonomy" id="306541"/>
    <lineage>
        <taxon>Bacteria</taxon>
        <taxon>Bacillati</taxon>
        <taxon>Bacillota</taxon>
        <taxon>Bacilli</taxon>
        <taxon>Bacillales</taxon>
        <taxon>Bacillaceae</taxon>
        <taxon>Halolactibacillus</taxon>
    </lineage>
</organism>
<dbReference type="SUPFAM" id="SSF52091">
    <property type="entry name" value="SpoIIaa-like"/>
    <property type="match status" value="1"/>
</dbReference>
<dbReference type="PROSITE" id="PS50113">
    <property type="entry name" value="PAC"/>
    <property type="match status" value="1"/>
</dbReference>
<evidence type="ECO:0000259" key="2">
    <source>
        <dbReference type="PROSITE" id="PS50113"/>
    </source>
</evidence>
<dbReference type="Proteomes" id="UP000321773">
    <property type="component" value="Unassembled WGS sequence"/>
</dbReference>
<keyword evidence="7" id="KW-1185">Reference proteome</keyword>
<dbReference type="PANTHER" id="PTHR33745">
    <property type="entry name" value="RSBT ANTAGONIST PROTEIN RSBS-RELATED"/>
    <property type="match status" value="1"/>
</dbReference>
<dbReference type="InterPro" id="IPR036513">
    <property type="entry name" value="STAS_dom_sf"/>
</dbReference>
<dbReference type="PROSITE" id="PS50801">
    <property type="entry name" value="STAS"/>
    <property type="match status" value="1"/>
</dbReference>
<dbReference type="OrthoDB" id="9812260at2"/>
<dbReference type="NCBIfam" id="TIGR00229">
    <property type="entry name" value="sensory_box"/>
    <property type="match status" value="1"/>
</dbReference>
<dbReference type="InterPro" id="IPR035965">
    <property type="entry name" value="PAS-like_dom_sf"/>
</dbReference>
<dbReference type="EMBL" id="BJWJ01000033">
    <property type="protein sequence ID" value="GEM05425.1"/>
    <property type="molecule type" value="Genomic_DNA"/>
</dbReference>
<dbReference type="Gene3D" id="3.30.450.20">
    <property type="entry name" value="PAS domain"/>
    <property type="match status" value="1"/>
</dbReference>
<dbReference type="InterPro" id="IPR000014">
    <property type="entry name" value="PAS"/>
</dbReference>
<reference evidence="5 6" key="1">
    <citation type="submission" date="2016-10" db="EMBL/GenBank/DDBJ databases">
        <authorList>
            <person name="de Groot N.N."/>
        </authorList>
    </citation>
    <scope>NUCLEOTIDE SEQUENCE [LARGE SCALE GENOMIC DNA]</scope>
    <source>
        <strain evidence="5 6">DSM 17074</strain>
    </source>
</reference>
<protein>
    <submittedName>
        <fullName evidence="4">Blue-light photoreceptor</fullName>
    </submittedName>
    <submittedName>
        <fullName evidence="5">PAS domain S-box-containing protein</fullName>
    </submittedName>
</protein>
<dbReference type="PANTHER" id="PTHR33745:SF8">
    <property type="entry name" value="BLUE-LIGHT PHOTORECEPTOR"/>
    <property type="match status" value="1"/>
</dbReference>
<evidence type="ECO:0000313" key="4">
    <source>
        <dbReference type="EMBL" id="GEM05425.1"/>
    </source>
</evidence>
<dbReference type="STRING" id="306541.SAMN05421668_11810"/>
<evidence type="ECO:0000259" key="1">
    <source>
        <dbReference type="PROSITE" id="PS50112"/>
    </source>
</evidence>
<feature type="domain" description="STAS" evidence="3">
    <location>
        <begin position="145"/>
        <end position="256"/>
    </location>
</feature>
<accession>A0A1I6TUB0</accession>
<dbReference type="EMBL" id="FPAI01000018">
    <property type="protein sequence ID" value="SFS92755.1"/>
    <property type="molecule type" value="Genomic_DNA"/>
</dbReference>
<sequence>MINEENIHLFQAALNHTHVGLVITDPSLDNHPIIFVNEGFTQLTGYSAEETIGRNCKFLQGSETSERTTQAVREAIQNRESITVQIYNYTKSDQGFWNELTIDPMWVEEQGEEKLYFIGIQKDVTELKEKERLLQAALDEMEHLSTPIVPITREISVLPLIGTITQSRLEQLTNTISSYLTTSKNDYLILDLSGLFEVDTYVAASLLKLHDLTKLVGTQLVLTGIRPELAIKTLDFGDHLKGLTTYLTVKDAIKSLKI</sequence>
<dbReference type="Gene3D" id="3.30.750.24">
    <property type="entry name" value="STAS domain"/>
    <property type="match status" value="1"/>
</dbReference>
<reference evidence="4 7" key="2">
    <citation type="submission" date="2019-07" db="EMBL/GenBank/DDBJ databases">
        <title>Whole genome shotgun sequence of Halolactibacillus miurensis NBRC 100873.</title>
        <authorList>
            <person name="Hosoyama A."/>
            <person name="Uohara A."/>
            <person name="Ohji S."/>
            <person name="Ichikawa N."/>
        </authorList>
    </citation>
    <scope>NUCLEOTIDE SEQUENCE [LARGE SCALE GENOMIC DNA]</scope>
    <source>
        <strain evidence="4 7">NBRC 100873</strain>
    </source>
</reference>
<dbReference type="CDD" id="cd00130">
    <property type="entry name" value="PAS"/>
    <property type="match status" value="1"/>
</dbReference>
<evidence type="ECO:0000313" key="5">
    <source>
        <dbReference type="EMBL" id="SFS92755.1"/>
    </source>
</evidence>
<dbReference type="RefSeq" id="WP_062322291.1">
    <property type="nucleotide sequence ID" value="NZ_BJWJ01000033.1"/>
</dbReference>